<evidence type="ECO:0000313" key="3">
    <source>
        <dbReference type="WBParaSite" id="HPBE_0002623101-mRNA-1"/>
    </source>
</evidence>
<accession>A0A183GU61</accession>
<dbReference type="WBParaSite" id="HPBE_0002623101-mRNA-1">
    <property type="protein sequence ID" value="HPBE_0002623101-mRNA-1"/>
    <property type="gene ID" value="HPBE_0002623101"/>
</dbReference>
<accession>A0A3P8IFU8</accession>
<keyword evidence="2" id="KW-1185">Reference proteome</keyword>
<dbReference type="EMBL" id="UZAH01039488">
    <property type="protein sequence ID" value="VDP56419.1"/>
    <property type="molecule type" value="Genomic_DNA"/>
</dbReference>
<reference evidence="1 2" key="1">
    <citation type="submission" date="2018-11" db="EMBL/GenBank/DDBJ databases">
        <authorList>
            <consortium name="Pathogen Informatics"/>
        </authorList>
    </citation>
    <scope>NUCLEOTIDE SEQUENCE [LARGE SCALE GENOMIC DNA]</scope>
</reference>
<proteinExistence type="predicted"/>
<protein>
    <submittedName>
        <fullName evidence="3">CDHR5</fullName>
    </submittedName>
</protein>
<organism evidence="2 3">
    <name type="scientific">Heligmosomoides polygyrus</name>
    <name type="common">Parasitic roundworm</name>
    <dbReference type="NCBI Taxonomy" id="6339"/>
    <lineage>
        <taxon>Eukaryota</taxon>
        <taxon>Metazoa</taxon>
        <taxon>Ecdysozoa</taxon>
        <taxon>Nematoda</taxon>
        <taxon>Chromadorea</taxon>
        <taxon>Rhabditida</taxon>
        <taxon>Rhabditina</taxon>
        <taxon>Rhabditomorpha</taxon>
        <taxon>Strongyloidea</taxon>
        <taxon>Heligmosomidae</taxon>
        <taxon>Heligmosomoides</taxon>
    </lineage>
</organism>
<dbReference type="Proteomes" id="UP000050761">
    <property type="component" value="Unassembled WGS sequence"/>
</dbReference>
<sequence length="136" mass="14812">MAQVRSLPPFSATVDMTEGWSALVLFCLPAAISGDLYSIAESAADARPPPPEDQFEVNTTQCRTELEIGQPNMSHAISLTNMEDSTQLFVKDMPHGYPLSVDYGKVPVEYTMSTVLPPQANGFQFISEVTNTLLGQ</sequence>
<dbReference type="OrthoDB" id="5843571at2759"/>
<reference evidence="3" key="2">
    <citation type="submission" date="2019-09" db="UniProtKB">
        <authorList>
            <consortium name="WormBaseParasite"/>
        </authorList>
    </citation>
    <scope>IDENTIFICATION</scope>
</reference>
<dbReference type="AlphaFoldDB" id="A0A183GU61"/>
<evidence type="ECO:0000313" key="1">
    <source>
        <dbReference type="EMBL" id="VDP56419.1"/>
    </source>
</evidence>
<gene>
    <name evidence="1" type="ORF">HPBE_LOCUS26231</name>
</gene>
<evidence type="ECO:0000313" key="2">
    <source>
        <dbReference type="Proteomes" id="UP000050761"/>
    </source>
</evidence>
<name>A0A183GU61_HELPZ</name>